<evidence type="ECO:0000313" key="1">
    <source>
        <dbReference type="EMBL" id="KAJ1134374.1"/>
    </source>
</evidence>
<dbReference type="EMBL" id="JANPWB010000010">
    <property type="protein sequence ID" value="KAJ1134374.1"/>
    <property type="molecule type" value="Genomic_DNA"/>
</dbReference>
<sequence length="81" mass="8877">MIGPPWAAFDQRLAHSKASQMASLGPAPLMCVFQRIPHNGCPAQLSVSLLAALGKKAPMRTGFRFYQRMCKTHGEEAHNVN</sequence>
<comment type="caution">
    <text evidence="1">The sequence shown here is derived from an EMBL/GenBank/DDBJ whole genome shotgun (WGS) entry which is preliminary data.</text>
</comment>
<proteinExistence type="predicted"/>
<keyword evidence="2" id="KW-1185">Reference proteome</keyword>
<gene>
    <name evidence="1" type="ORF">NDU88_000826</name>
</gene>
<name>A0AAV7Q5A8_PLEWA</name>
<protein>
    <submittedName>
        <fullName evidence="1">Uncharacterized protein</fullName>
    </submittedName>
</protein>
<organism evidence="1 2">
    <name type="scientific">Pleurodeles waltl</name>
    <name type="common">Iberian ribbed newt</name>
    <dbReference type="NCBI Taxonomy" id="8319"/>
    <lineage>
        <taxon>Eukaryota</taxon>
        <taxon>Metazoa</taxon>
        <taxon>Chordata</taxon>
        <taxon>Craniata</taxon>
        <taxon>Vertebrata</taxon>
        <taxon>Euteleostomi</taxon>
        <taxon>Amphibia</taxon>
        <taxon>Batrachia</taxon>
        <taxon>Caudata</taxon>
        <taxon>Salamandroidea</taxon>
        <taxon>Salamandridae</taxon>
        <taxon>Pleurodelinae</taxon>
        <taxon>Pleurodeles</taxon>
    </lineage>
</organism>
<reference evidence="1" key="1">
    <citation type="journal article" date="2022" name="bioRxiv">
        <title>Sequencing and chromosome-scale assembly of the giantPleurodeles waltlgenome.</title>
        <authorList>
            <person name="Brown T."/>
            <person name="Elewa A."/>
            <person name="Iarovenko S."/>
            <person name="Subramanian E."/>
            <person name="Araus A.J."/>
            <person name="Petzold A."/>
            <person name="Susuki M."/>
            <person name="Suzuki K.-i.T."/>
            <person name="Hayashi T."/>
            <person name="Toyoda A."/>
            <person name="Oliveira C."/>
            <person name="Osipova E."/>
            <person name="Leigh N.D."/>
            <person name="Simon A."/>
            <person name="Yun M.H."/>
        </authorList>
    </citation>
    <scope>NUCLEOTIDE SEQUENCE</scope>
    <source>
        <strain evidence="1">20211129_DDA</strain>
        <tissue evidence="1">Liver</tissue>
    </source>
</reference>
<accession>A0AAV7Q5A8</accession>
<evidence type="ECO:0000313" key="2">
    <source>
        <dbReference type="Proteomes" id="UP001066276"/>
    </source>
</evidence>
<dbReference type="Proteomes" id="UP001066276">
    <property type="component" value="Chromosome 6"/>
</dbReference>
<dbReference type="AlphaFoldDB" id="A0AAV7Q5A8"/>